<dbReference type="EMBL" id="BART01035035">
    <property type="protein sequence ID" value="GAH10294.1"/>
    <property type="molecule type" value="Genomic_DNA"/>
</dbReference>
<dbReference type="SUPFAM" id="SSF52540">
    <property type="entry name" value="P-loop containing nucleoside triphosphate hydrolases"/>
    <property type="match status" value="1"/>
</dbReference>
<reference evidence="2" key="1">
    <citation type="journal article" date="2014" name="Front. Microbiol.">
        <title>High frequency of phylogenetically diverse reductive dehalogenase-homologous genes in deep subseafloor sedimentary metagenomes.</title>
        <authorList>
            <person name="Kawai M."/>
            <person name="Futagami T."/>
            <person name="Toyoda A."/>
            <person name="Takaki Y."/>
            <person name="Nishi S."/>
            <person name="Hori S."/>
            <person name="Arai W."/>
            <person name="Tsubouchi T."/>
            <person name="Morono Y."/>
            <person name="Uchiyama I."/>
            <person name="Ito T."/>
            <person name="Fujiyama A."/>
            <person name="Inagaki F."/>
            <person name="Takami H."/>
        </authorList>
    </citation>
    <scope>NUCLEOTIDE SEQUENCE</scope>
    <source>
        <strain evidence="2">Expedition CK06-06</strain>
    </source>
</reference>
<dbReference type="InterPro" id="IPR027417">
    <property type="entry name" value="P-loop_NTPase"/>
</dbReference>
<dbReference type="PANTHER" id="PTHR10229:SF0">
    <property type="entry name" value="GTP-BINDING PROTEIN 6-RELATED"/>
    <property type="match status" value="1"/>
</dbReference>
<proteinExistence type="predicted"/>
<evidence type="ECO:0000259" key="1">
    <source>
        <dbReference type="PROSITE" id="PS51705"/>
    </source>
</evidence>
<protein>
    <recommendedName>
        <fullName evidence="1">Hflx-type G domain-containing protein</fullName>
    </recommendedName>
</protein>
<gene>
    <name evidence="2" type="ORF">S01H4_59673</name>
</gene>
<comment type="caution">
    <text evidence="2">The sequence shown here is derived from an EMBL/GenBank/DDBJ whole genome shotgun (WGS) entry which is preliminary data.</text>
</comment>
<dbReference type="InterPro" id="IPR030394">
    <property type="entry name" value="G_HFLX_dom"/>
</dbReference>
<dbReference type="GO" id="GO:0005737">
    <property type="term" value="C:cytoplasm"/>
    <property type="evidence" value="ECO:0007669"/>
    <property type="project" value="TreeGrafter"/>
</dbReference>
<dbReference type="Gene3D" id="3.40.50.300">
    <property type="entry name" value="P-loop containing nucleotide triphosphate hydrolases"/>
    <property type="match status" value="1"/>
</dbReference>
<accession>X1DZF1</accession>
<dbReference type="PANTHER" id="PTHR10229">
    <property type="entry name" value="GTP-BINDING PROTEIN HFLX"/>
    <property type="match status" value="1"/>
</dbReference>
<dbReference type="AlphaFoldDB" id="X1DZF1"/>
<dbReference type="PROSITE" id="PS51705">
    <property type="entry name" value="G_HFLX"/>
    <property type="match status" value="1"/>
</dbReference>
<sequence>MLSRKTGRKNSITRSGSYSRYFISHQAHTQAGPAHEDSSFKLILGYHLIAAFHATLSEIEDADLLINVLDVSHAKLEEENRATYSVLKQLKAENKPTINVLNKIDLVNNGYLLSRYRRAFDSSIVISALQGQGLDQLLDKIAQILDKERVYSEF</sequence>
<dbReference type="GO" id="GO:0043022">
    <property type="term" value="F:ribosome binding"/>
    <property type="evidence" value="ECO:0007669"/>
    <property type="project" value="TreeGrafter"/>
</dbReference>
<evidence type="ECO:0000313" key="2">
    <source>
        <dbReference type="EMBL" id="GAH10294.1"/>
    </source>
</evidence>
<organism evidence="2">
    <name type="scientific">marine sediment metagenome</name>
    <dbReference type="NCBI Taxonomy" id="412755"/>
    <lineage>
        <taxon>unclassified sequences</taxon>
        <taxon>metagenomes</taxon>
        <taxon>ecological metagenomes</taxon>
    </lineage>
</organism>
<dbReference type="GO" id="GO:0005525">
    <property type="term" value="F:GTP binding"/>
    <property type="evidence" value="ECO:0007669"/>
    <property type="project" value="InterPro"/>
</dbReference>
<feature type="non-terminal residue" evidence="2">
    <location>
        <position position="154"/>
    </location>
</feature>
<feature type="domain" description="Hflx-type G" evidence="1">
    <location>
        <begin position="47"/>
        <end position="149"/>
    </location>
</feature>
<dbReference type="InterPro" id="IPR016496">
    <property type="entry name" value="GTPase_HflX"/>
</dbReference>
<name>X1DZF1_9ZZZZ</name>